<keyword evidence="4" id="KW-1185">Reference proteome</keyword>
<organism evidence="3 4">
    <name type="scientific">Mesonia algae</name>
    <dbReference type="NCBI Taxonomy" id="213248"/>
    <lineage>
        <taxon>Bacteria</taxon>
        <taxon>Pseudomonadati</taxon>
        <taxon>Bacteroidota</taxon>
        <taxon>Flavobacteriia</taxon>
        <taxon>Flavobacteriales</taxon>
        <taxon>Flavobacteriaceae</taxon>
        <taxon>Mesonia</taxon>
    </lineage>
</organism>
<dbReference type="SUPFAM" id="SSF53756">
    <property type="entry name" value="UDP-Glycosyltransferase/glycogen phosphorylase"/>
    <property type="match status" value="1"/>
</dbReference>
<reference evidence="3 4" key="1">
    <citation type="submission" date="2018-06" db="EMBL/GenBank/DDBJ databases">
        <title>Genomic Encyclopedia of Archaeal and Bacterial Type Strains, Phase II (KMG-II): from individual species to whole genera.</title>
        <authorList>
            <person name="Goeker M."/>
        </authorList>
    </citation>
    <scope>NUCLEOTIDE SEQUENCE [LARGE SCALE GENOMIC DNA]</scope>
    <source>
        <strain evidence="3 4">DSM 15361</strain>
    </source>
</reference>
<dbReference type="GO" id="GO:0005829">
    <property type="term" value="C:cytosol"/>
    <property type="evidence" value="ECO:0007669"/>
    <property type="project" value="TreeGrafter"/>
</dbReference>
<accession>A0A2W7IDS0</accession>
<proteinExistence type="predicted"/>
<gene>
    <name evidence="3" type="ORF">LX95_00562</name>
</gene>
<comment type="caution">
    <text evidence="3">The sequence shown here is derived from an EMBL/GenBank/DDBJ whole genome shotgun (WGS) entry which is preliminary data.</text>
</comment>
<dbReference type="Pfam" id="PF01075">
    <property type="entry name" value="Glyco_transf_9"/>
    <property type="match status" value="1"/>
</dbReference>
<dbReference type="EMBL" id="QKYV01000001">
    <property type="protein sequence ID" value="PZW44228.1"/>
    <property type="molecule type" value="Genomic_DNA"/>
</dbReference>
<evidence type="ECO:0000313" key="4">
    <source>
        <dbReference type="Proteomes" id="UP000249542"/>
    </source>
</evidence>
<dbReference type="Proteomes" id="UP000249542">
    <property type="component" value="Unassembled WGS sequence"/>
</dbReference>
<dbReference type="AlphaFoldDB" id="A0A2W7IDS0"/>
<dbReference type="InterPro" id="IPR051199">
    <property type="entry name" value="LPS_LOS_Heptosyltrfase"/>
</dbReference>
<dbReference type="Gene3D" id="3.40.50.2000">
    <property type="entry name" value="Glycogen Phosphorylase B"/>
    <property type="match status" value="2"/>
</dbReference>
<dbReference type="RefSeq" id="WP_245924711.1">
    <property type="nucleotide sequence ID" value="NZ_QKYV01000001.1"/>
</dbReference>
<dbReference type="CDD" id="cd03789">
    <property type="entry name" value="GT9_LPS_heptosyltransferase"/>
    <property type="match status" value="1"/>
</dbReference>
<keyword evidence="2 3" id="KW-0808">Transferase</keyword>
<protein>
    <submittedName>
        <fullName evidence="3">ADP-heptose:LPS heptosyltransferase</fullName>
    </submittedName>
</protein>
<dbReference type="PANTHER" id="PTHR30160:SF22">
    <property type="entry name" value="LIPOPOLYSACCHARIDE CORE BIOSYNTHESIS PROTEIN"/>
    <property type="match status" value="1"/>
</dbReference>
<evidence type="ECO:0000256" key="1">
    <source>
        <dbReference type="ARBA" id="ARBA00022676"/>
    </source>
</evidence>
<name>A0A2W7IDS0_9FLAO</name>
<dbReference type="GO" id="GO:0009244">
    <property type="term" value="P:lipopolysaccharide core region biosynthetic process"/>
    <property type="evidence" value="ECO:0007669"/>
    <property type="project" value="TreeGrafter"/>
</dbReference>
<dbReference type="GO" id="GO:0008713">
    <property type="term" value="F:ADP-heptose-lipopolysaccharide heptosyltransferase activity"/>
    <property type="evidence" value="ECO:0007669"/>
    <property type="project" value="TreeGrafter"/>
</dbReference>
<evidence type="ECO:0000313" key="3">
    <source>
        <dbReference type="EMBL" id="PZW44228.1"/>
    </source>
</evidence>
<dbReference type="InterPro" id="IPR002201">
    <property type="entry name" value="Glyco_trans_9"/>
</dbReference>
<keyword evidence="1" id="KW-0328">Glycosyltransferase</keyword>
<evidence type="ECO:0000256" key="2">
    <source>
        <dbReference type="ARBA" id="ARBA00022679"/>
    </source>
</evidence>
<sequence length="345" mass="38942">MKTTVQHIAIIRLSALGDVAMLVPILRRFLKQHPHVKVTMVTKPFFGKLFKDLPEVNVLAADVKTKHKGIFGLWKLAKEIKSLEVDAVADVHNVLRSKILRFFFFLYGIKSAAIDKGRTEKKQLTALKLKSIRPLQTTHERYEKVLAQLGFPVDLSQEVKFKNPNLPKQFQQQLQPNTKKWIGIAPFAAHKSKMYPLSLMEEVIAELNAEENLQVFLFGGGENEKQLLSALASKYQNVTSLVGVYAFAEELHIIANLDVMLSMDSGNGHMAAMYQIPVITVWGATHPYAGFAPFKQPIENQVLPSLKKYPFLPTSIYGNKQVEGYETVMESIPPRKIIDKIKSFV</sequence>
<dbReference type="PANTHER" id="PTHR30160">
    <property type="entry name" value="TETRAACYLDISACCHARIDE 4'-KINASE-RELATED"/>
    <property type="match status" value="1"/>
</dbReference>